<dbReference type="EMBL" id="MU839827">
    <property type="protein sequence ID" value="KAK1760334.1"/>
    <property type="molecule type" value="Genomic_DNA"/>
</dbReference>
<dbReference type="Proteomes" id="UP001239445">
    <property type="component" value="Unassembled WGS sequence"/>
</dbReference>
<reference evidence="2" key="1">
    <citation type="submission" date="2023-06" db="EMBL/GenBank/DDBJ databases">
        <title>Genome-scale phylogeny and comparative genomics of the fungal order Sordariales.</title>
        <authorList>
            <consortium name="Lawrence Berkeley National Laboratory"/>
            <person name="Hensen N."/>
            <person name="Bonometti L."/>
            <person name="Westerberg I."/>
            <person name="Brannstrom I.O."/>
            <person name="Guillou S."/>
            <person name="Cros-Aarteil S."/>
            <person name="Calhoun S."/>
            <person name="Haridas S."/>
            <person name="Kuo A."/>
            <person name="Mondo S."/>
            <person name="Pangilinan J."/>
            <person name="Riley R."/>
            <person name="Labutti K."/>
            <person name="Andreopoulos B."/>
            <person name="Lipzen A."/>
            <person name="Chen C."/>
            <person name="Yanf M."/>
            <person name="Daum C."/>
            <person name="Ng V."/>
            <person name="Clum A."/>
            <person name="Steindorff A."/>
            <person name="Ohm R."/>
            <person name="Martin F."/>
            <person name="Silar P."/>
            <person name="Natvig D."/>
            <person name="Lalanne C."/>
            <person name="Gautier V."/>
            <person name="Ament-Velasquez S.L."/>
            <person name="Kruys A."/>
            <person name="Hutchinson M.I."/>
            <person name="Powell A.J."/>
            <person name="Barry K."/>
            <person name="Miller A.N."/>
            <person name="Grigoriev I.V."/>
            <person name="Debuchy R."/>
            <person name="Gladieux P."/>
            <person name="Thoren M.H."/>
            <person name="Johannesson H."/>
        </authorList>
    </citation>
    <scope>NUCLEOTIDE SEQUENCE</scope>
    <source>
        <strain evidence="2">PSN4</strain>
    </source>
</reference>
<evidence type="ECO:0000313" key="3">
    <source>
        <dbReference type="Proteomes" id="UP001239445"/>
    </source>
</evidence>
<gene>
    <name evidence="2" type="ORF">QBC47DRAFT_3712</name>
</gene>
<evidence type="ECO:0000313" key="2">
    <source>
        <dbReference type="EMBL" id="KAK1760334.1"/>
    </source>
</evidence>
<proteinExistence type="predicted"/>
<organism evidence="2 3">
    <name type="scientific">Echria macrotheca</name>
    <dbReference type="NCBI Taxonomy" id="438768"/>
    <lineage>
        <taxon>Eukaryota</taxon>
        <taxon>Fungi</taxon>
        <taxon>Dikarya</taxon>
        <taxon>Ascomycota</taxon>
        <taxon>Pezizomycotina</taxon>
        <taxon>Sordariomycetes</taxon>
        <taxon>Sordariomycetidae</taxon>
        <taxon>Sordariales</taxon>
        <taxon>Schizotheciaceae</taxon>
        <taxon>Echria</taxon>
    </lineage>
</organism>
<dbReference type="SUPFAM" id="SSF53067">
    <property type="entry name" value="Actin-like ATPase domain"/>
    <property type="match status" value="2"/>
</dbReference>
<dbReference type="InterPro" id="IPR043129">
    <property type="entry name" value="ATPase_NBD"/>
</dbReference>
<accession>A0AAJ0FFW0</accession>
<dbReference type="PANTHER" id="PTHR14187">
    <property type="entry name" value="ALPHA KINASE/ELONGATION FACTOR 2 KINASE"/>
    <property type="match status" value="1"/>
</dbReference>
<evidence type="ECO:0008006" key="4">
    <source>
        <dbReference type="Google" id="ProtNLM"/>
    </source>
</evidence>
<name>A0AAJ0FFW0_9PEZI</name>
<dbReference type="Gene3D" id="3.30.420.40">
    <property type="match status" value="1"/>
</dbReference>
<feature type="region of interest" description="Disordered" evidence="1">
    <location>
        <begin position="1"/>
        <end position="20"/>
    </location>
</feature>
<evidence type="ECO:0000256" key="1">
    <source>
        <dbReference type="SAM" id="MobiDB-lite"/>
    </source>
</evidence>
<keyword evidence="3" id="KW-1185">Reference proteome</keyword>
<sequence>MSFSMTQAADGLKAGPFPPTAPSVLKVEPVSVVDFDAVSYEETEVTTITDETKTTKVAKVSEMHVADTEVVDITSSSDISVSPSDNSWTKPEVSVPAVVTNEVTPVKTSTGRYFTRFDSYVPTSPPPKLSTATTVTTVAESASTVVGSGTSVSTTTAAFQNLKLGVKKSFGGAGLKHGVVQSKKLIIGIDFGTTFTGIAYGLTSDPTNIKIVKKWPGIQGRNDIVKIPTTIQYGSVNDNNIKDVDFVWGYKIKDNAERVIRGFKLGLDPAKRGFWTKAVGISEDDDMMLFHEETTMVEMERLYRSTVQIVADYLGAVYKHAIAKIAKDEMTGVLELPRQFVITVPAIWSDQAKTATLNAARLAHADMKFVSPEDLVTEPEAAALYALQSFRNRGFKTGDTFVLCDAGGGTVDLISYKITSLYPRMQVKEVVSATGAAVGSMMINNGFERYLRQILGDDVLARMKDKGGVAFNAVMREFDQKIKPYFQSAEHWDDGGDEDDDAINNIINLGITIDDDPDHNITDNNLTITGDVLEEIFDPLVTATEKLVREQIDGVKQSNGRGPNYIFLVGGFGASPYLNRRLEEMVAGESIQVLRPEDAQAAVVKGAVLFKMPNTAQVIASILPTSLGVKASVLYDSLEHTSPSAILHAFTDANEGVTRIPKMTWFIMKGAELERDDRVRFPCYRDVPLDYYPENLRFTDELQESDEPLPPKFPWEGKGVKRKCVLTSDLNGIDPGQLVRRKDPNGCEYYSVHYELVVAIRSAILTFSVECQGRTFAIANVEF</sequence>
<protein>
    <recommendedName>
        <fullName evidence="4">Actin-like ATPase domain-containing protein</fullName>
    </recommendedName>
</protein>
<dbReference type="CDD" id="cd10170">
    <property type="entry name" value="ASKHA_NBD_HSP70"/>
    <property type="match status" value="1"/>
</dbReference>
<dbReference type="PANTHER" id="PTHR14187:SF5">
    <property type="entry name" value="HEAT SHOCK 70 KDA PROTEIN 12A"/>
    <property type="match status" value="1"/>
</dbReference>
<dbReference type="AlphaFoldDB" id="A0AAJ0FFW0"/>
<comment type="caution">
    <text evidence="2">The sequence shown here is derived from an EMBL/GenBank/DDBJ whole genome shotgun (WGS) entry which is preliminary data.</text>
</comment>